<evidence type="ECO:0000256" key="5">
    <source>
        <dbReference type="ARBA" id="ARBA00023212"/>
    </source>
</evidence>
<keyword evidence="10" id="KW-1185">Reference proteome</keyword>
<dbReference type="InterPro" id="IPR041470">
    <property type="entry name" value="GCP_N"/>
</dbReference>
<accession>A0A1U7LPQ6</accession>
<dbReference type="InterPro" id="IPR042241">
    <property type="entry name" value="GCP_C_sf"/>
</dbReference>
<gene>
    <name evidence="9" type="ORF">NEOLI_004078</name>
</gene>
<dbReference type="PANTHER" id="PTHR19302:SF27">
    <property type="entry name" value="GAMMA-TUBULIN COMPLEX COMPONENT 4"/>
    <property type="match status" value="1"/>
</dbReference>
<dbReference type="Pfam" id="PF17681">
    <property type="entry name" value="GCP_N_terminal"/>
    <property type="match status" value="1"/>
</dbReference>
<evidence type="ECO:0000259" key="7">
    <source>
        <dbReference type="Pfam" id="PF04130"/>
    </source>
</evidence>
<dbReference type="GO" id="GO:0031122">
    <property type="term" value="P:cytoplasmic microtubule organization"/>
    <property type="evidence" value="ECO:0007669"/>
    <property type="project" value="TreeGrafter"/>
</dbReference>
<dbReference type="EMBL" id="LXFE01000702">
    <property type="protein sequence ID" value="OLL24637.1"/>
    <property type="molecule type" value="Genomic_DNA"/>
</dbReference>
<comment type="similarity">
    <text evidence="2 6">Belongs to the TUBGCP family.</text>
</comment>
<dbReference type="GO" id="GO:0043015">
    <property type="term" value="F:gamma-tubulin binding"/>
    <property type="evidence" value="ECO:0007669"/>
    <property type="project" value="InterPro"/>
</dbReference>
<keyword evidence="4 6" id="KW-0493">Microtubule</keyword>
<dbReference type="GO" id="GO:0051225">
    <property type="term" value="P:spindle assembly"/>
    <property type="evidence" value="ECO:0007669"/>
    <property type="project" value="TreeGrafter"/>
</dbReference>
<dbReference type="STRING" id="1198029.A0A1U7LPQ6"/>
<feature type="domain" description="Gamma tubulin complex component protein N-terminal" evidence="8">
    <location>
        <begin position="16"/>
        <end position="250"/>
    </location>
</feature>
<evidence type="ECO:0000256" key="4">
    <source>
        <dbReference type="ARBA" id="ARBA00022701"/>
    </source>
</evidence>
<dbReference type="GO" id="GO:0051321">
    <property type="term" value="P:meiotic cell cycle"/>
    <property type="evidence" value="ECO:0007669"/>
    <property type="project" value="TreeGrafter"/>
</dbReference>
<evidence type="ECO:0000259" key="8">
    <source>
        <dbReference type="Pfam" id="PF17681"/>
    </source>
</evidence>
<dbReference type="AlphaFoldDB" id="A0A1U7LPQ6"/>
<dbReference type="GO" id="GO:0051011">
    <property type="term" value="F:microtubule minus-end binding"/>
    <property type="evidence" value="ECO:0007669"/>
    <property type="project" value="TreeGrafter"/>
</dbReference>
<evidence type="ECO:0000313" key="10">
    <source>
        <dbReference type="Proteomes" id="UP000186594"/>
    </source>
</evidence>
<reference evidence="9 10" key="1">
    <citation type="submission" date="2016-04" db="EMBL/GenBank/DDBJ databases">
        <title>Evolutionary innovation and constraint leading to complex multicellularity in the Ascomycota.</title>
        <authorList>
            <person name="Cisse O."/>
            <person name="Nguyen A."/>
            <person name="Hewitt D.A."/>
            <person name="Jedd G."/>
            <person name="Stajich J.E."/>
        </authorList>
    </citation>
    <scope>NUCLEOTIDE SEQUENCE [LARGE SCALE GENOMIC DNA]</scope>
    <source>
        <strain evidence="9 10">DAH-3</strain>
    </source>
</reference>
<dbReference type="PANTHER" id="PTHR19302">
    <property type="entry name" value="GAMMA TUBULIN COMPLEX PROTEIN"/>
    <property type="match status" value="1"/>
</dbReference>
<dbReference type="OrthoDB" id="78652at2759"/>
<dbReference type="GO" id="GO:0000922">
    <property type="term" value="C:spindle pole"/>
    <property type="evidence" value="ECO:0007669"/>
    <property type="project" value="InterPro"/>
</dbReference>
<dbReference type="GO" id="GO:0000278">
    <property type="term" value="P:mitotic cell cycle"/>
    <property type="evidence" value="ECO:0007669"/>
    <property type="project" value="TreeGrafter"/>
</dbReference>
<keyword evidence="3 6" id="KW-0963">Cytoplasm</keyword>
<proteinExistence type="inferred from homology"/>
<dbReference type="InterPro" id="IPR007259">
    <property type="entry name" value="GCP"/>
</dbReference>
<protein>
    <recommendedName>
        <fullName evidence="6">Spindle pole body component</fullName>
    </recommendedName>
</protein>
<comment type="caution">
    <text evidence="9">The sequence shown here is derived from an EMBL/GenBank/DDBJ whole genome shotgun (WGS) entry which is preliminary data.</text>
</comment>
<evidence type="ECO:0000313" key="9">
    <source>
        <dbReference type="EMBL" id="OLL24637.1"/>
    </source>
</evidence>
<feature type="domain" description="Gamma tubulin complex component C-terminal" evidence="7">
    <location>
        <begin position="334"/>
        <end position="466"/>
    </location>
</feature>
<evidence type="ECO:0000256" key="1">
    <source>
        <dbReference type="ARBA" id="ARBA00004267"/>
    </source>
</evidence>
<sequence length="522" mass="59311">MLHDRLLTLAGFSAENTSVGQFHHLAEIHRQLRLIFSKVSDSHQSVIVQRVASEILQFLATFVEEILSIERSILNQELSIVGANGIVALARLSALLSPWCPILEYFHRLASPLTNGVDLLNRLRHDKDTGNRDLGEIIATLLVRAEETWLSLMAEIVLEGNSENPDWFVKEEMIVDALVPDCISKETASTILLIGCTVTRLQHLSSNLESKHLQIISEIQCPIAAHDIKRAIDRIQNSIHQNMLQNIFSKENVIHLLEDIKRTMLLADAQFATGLVEQALVERESCDTIEQRHIDSVMTHFPDDSGLRVRLLLSNKKLSLFQDLLLGVDVHIECQLLWPVDLILTQTEIDEYNILWFFITAVRIARSRIHGIWLERSRLSREVCGSIAFVNFFLDCLWGYIQIDVIECSYTDFFAKIGSTDSYEPSMVKREHSTLLNSLLGNLFQRSNNDSQLLRTILADIEFFARDNGSNGAAVKQSIELLVHNAAKFSDDLVKIDMLLMRLDGGFWFTKRKTQNPFAKNE</sequence>
<keyword evidence="5 6" id="KW-0206">Cytoskeleton</keyword>
<evidence type="ECO:0000256" key="3">
    <source>
        <dbReference type="ARBA" id="ARBA00022490"/>
    </source>
</evidence>
<name>A0A1U7LPQ6_NEOID</name>
<dbReference type="GO" id="GO:0007020">
    <property type="term" value="P:microtubule nucleation"/>
    <property type="evidence" value="ECO:0007669"/>
    <property type="project" value="InterPro"/>
</dbReference>
<organism evidence="9 10">
    <name type="scientific">Neolecta irregularis (strain DAH-3)</name>
    <dbReference type="NCBI Taxonomy" id="1198029"/>
    <lineage>
        <taxon>Eukaryota</taxon>
        <taxon>Fungi</taxon>
        <taxon>Dikarya</taxon>
        <taxon>Ascomycota</taxon>
        <taxon>Taphrinomycotina</taxon>
        <taxon>Neolectales</taxon>
        <taxon>Neolectaceae</taxon>
        <taxon>Neolecta</taxon>
    </lineage>
</organism>
<dbReference type="Gene3D" id="1.20.120.1900">
    <property type="entry name" value="Gamma-tubulin complex, C-terminal domain"/>
    <property type="match status" value="1"/>
</dbReference>
<comment type="subcellular location">
    <subcellularLocation>
        <location evidence="1 6">Cytoplasm</location>
        <location evidence="1 6">Cytoskeleton</location>
        <location evidence="1 6">Microtubule organizing center</location>
    </subcellularLocation>
</comment>
<evidence type="ECO:0000256" key="2">
    <source>
        <dbReference type="ARBA" id="ARBA00010337"/>
    </source>
</evidence>
<dbReference type="GO" id="GO:0000930">
    <property type="term" value="C:gamma-tubulin complex"/>
    <property type="evidence" value="ECO:0007669"/>
    <property type="project" value="TreeGrafter"/>
</dbReference>
<dbReference type="GO" id="GO:0044732">
    <property type="term" value="C:mitotic spindle pole body"/>
    <property type="evidence" value="ECO:0007669"/>
    <property type="project" value="TreeGrafter"/>
</dbReference>
<dbReference type="Pfam" id="PF04130">
    <property type="entry name" value="GCP_C_terminal"/>
    <property type="match status" value="1"/>
</dbReference>
<dbReference type="InterPro" id="IPR040457">
    <property type="entry name" value="GCP_C"/>
</dbReference>
<dbReference type="GO" id="GO:0005874">
    <property type="term" value="C:microtubule"/>
    <property type="evidence" value="ECO:0007669"/>
    <property type="project" value="UniProtKB-KW"/>
</dbReference>
<dbReference type="Proteomes" id="UP000186594">
    <property type="component" value="Unassembled WGS sequence"/>
</dbReference>
<evidence type="ECO:0000256" key="6">
    <source>
        <dbReference type="RuleBase" id="RU363050"/>
    </source>
</evidence>